<reference evidence="1 2" key="1">
    <citation type="submission" date="2021-03" db="EMBL/GenBank/DDBJ databases">
        <title>Genomic Encyclopedia of Type Strains, Phase IV (KMG-IV): sequencing the most valuable type-strain genomes for metagenomic binning, comparative biology and taxonomic classification.</title>
        <authorList>
            <person name="Goeker M."/>
        </authorList>
    </citation>
    <scope>NUCLEOTIDE SEQUENCE [LARGE SCALE GENOMIC DNA]</scope>
    <source>
        <strain evidence="1 2">DSM 3984</strain>
    </source>
</reference>
<accession>A0ABS4F0W1</accession>
<dbReference type="Proteomes" id="UP000783390">
    <property type="component" value="Unassembled WGS sequence"/>
</dbReference>
<keyword evidence="2" id="KW-1185">Reference proteome</keyword>
<dbReference type="RefSeq" id="WP_209796757.1">
    <property type="nucleotide sequence ID" value="NZ_JAGGJZ010000003.1"/>
</dbReference>
<sequence length="123" mass="15076">MRKWVKKKWSDFKKKNNQWYDLIEDWELIDASFTAQYGIRLRNEPDMSWDEFCTLLSGIMPKTPLGQIISIRSEEDEEILKNFTKEQHKIRNEWRNKQLEEMTDEEKEQQIKEIQELFKQAFS</sequence>
<dbReference type="Pfam" id="PF06854">
    <property type="entry name" value="Phage_Gp15"/>
    <property type="match status" value="1"/>
</dbReference>
<proteinExistence type="predicted"/>
<evidence type="ECO:0000313" key="2">
    <source>
        <dbReference type="Proteomes" id="UP000783390"/>
    </source>
</evidence>
<dbReference type="EMBL" id="JAGGJZ010000003">
    <property type="protein sequence ID" value="MBP1889872.1"/>
    <property type="molecule type" value="Genomic_DNA"/>
</dbReference>
<comment type="caution">
    <text evidence="1">The sequence shown here is derived from an EMBL/GenBank/DDBJ whole genome shotgun (WGS) entry which is preliminary data.</text>
</comment>
<protein>
    <recommendedName>
        <fullName evidence="3">Bacteriophage Gp15 protein</fullName>
    </recommendedName>
</protein>
<organism evidence="1 2">
    <name type="scientific">Clostridium moniliforme</name>
    <dbReference type="NCBI Taxonomy" id="39489"/>
    <lineage>
        <taxon>Bacteria</taxon>
        <taxon>Bacillati</taxon>
        <taxon>Bacillota</taxon>
        <taxon>Clostridia</taxon>
        <taxon>Eubacteriales</taxon>
        <taxon>Clostridiaceae</taxon>
        <taxon>Clostridium</taxon>
    </lineage>
</organism>
<gene>
    <name evidence="1" type="ORF">J2Z53_001455</name>
</gene>
<evidence type="ECO:0000313" key="1">
    <source>
        <dbReference type="EMBL" id="MBP1889872.1"/>
    </source>
</evidence>
<dbReference type="InterPro" id="IPR009660">
    <property type="entry name" value="Phage_A500_Gp15"/>
</dbReference>
<evidence type="ECO:0008006" key="3">
    <source>
        <dbReference type="Google" id="ProtNLM"/>
    </source>
</evidence>
<name>A0ABS4F0W1_9CLOT</name>